<accession>U2F8J1</accession>
<comment type="caution">
    <text evidence="1">The sequence shown here is derived from an EMBL/GenBank/DDBJ whole genome shotgun (WGS) entry which is preliminary data.</text>
</comment>
<evidence type="ECO:0000313" key="1">
    <source>
        <dbReference type="EMBL" id="ERJ06430.1"/>
    </source>
</evidence>
<dbReference type="Proteomes" id="UP000003861">
    <property type="component" value="Unassembled WGS sequence"/>
</dbReference>
<dbReference type="AlphaFoldDB" id="U2F8J1"/>
<reference evidence="1 2" key="1">
    <citation type="journal article" date="2011" name="J. Bacteriol.">
        <title>Genome sequence of Halorhabdus tiamatea, the first archaeon isolated from a deep-sea anoxic brine lake.</title>
        <authorList>
            <person name="Antunes A."/>
            <person name="Alam I."/>
            <person name="Bajic V.B."/>
            <person name="Stingl U."/>
        </authorList>
    </citation>
    <scope>NUCLEOTIDE SEQUENCE [LARGE SCALE GENOMIC DNA]</scope>
    <source>
        <strain evidence="1 2">SARL4B</strain>
    </source>
</reference>
<protein>
    <submittedName>
        <fullName evidence="1">Uncharacterized protein</fullName>
    </submittedName>
</protein>
<name>U2F8J1_9EURY</name>
<proteinExistence type="predicted"/>
<evidence type="ECO:0000313" key="2">
    <source>
        <dbReference type="Proteomes" id="UP000003861"/>
    </source>
</evidence>
<gene>
    <name evidence="1" type="ORF">HLRTI_001509</name>
</gene>
<dbReference type="STRING" id="1033806.HTIA_2218"/>
<reference evidence="1 2" key="2">
    <citation type="journal article" date="2013" name="PLoS ONE">
        <title>INDIGO - INtegrated Data Warehouse of MIcrobial GenOmes with Examples from the Red Sea Extremophiles.</title>
        <authorList>
            <person name="Alam I."/>
            <person name="Antunes A."/>
            <person name="Kamau A.A."/>
            <person name="Ba Alawi W."/>
            <person name="Kalkatawi M."/>
            <person name="Stingl U."/>
            <person name="Bajic V.B."/>
        </authorList>
    </citation>
    <scope>NUCLEOTIDE SEQUENCE [LARGE SCALE GENOMIC DNA]</scope>
    <source>
        <strain evidence="1 2">SARL4B</strain>
    </source>
</reference>
<sequence length="107" mass="11689">MILVASESTQIPEDARALTRRRREERVDAVIELPFGERVTVACPVCGKSKDVGIYVPPAKSPSWTSCWNWDCDAFLKLQSDGTEASMDPEDVQTGLDRFAAAGGVES</sequence>
<organism evidence="1 2">
    <name type="scientific">Halorhabdus tiamatea SARL4B</name>
    <dbReference type="NCBI Taxonomy" id="1033806"/>
    <lineage>
        <taxon>Archaea</taxon>
        <taxon>Methanobacteriati</taxon>
        <taxon>Methanobacteriota</taxon>
        <taxon>Stenosarchaea group</taxon>
        <taxon>Halobacteria</taxon>
        <taxon>Halobacteriales</taxon>
        <taxon>Haloarculaceae</taxon>
        <taxon>Halorhabdus</taxon>
    </lineage>
</organism>
<dbReference type="EMBL" id="AFNT02000015">
    <property type="protein sequence ID" value="ERJ06430.1"/>
    <property type="molecule type" value="Genomic_DNA"/>
</dbReference>